<dbReference type="Pfam" id="PF00532">
    <property type="entry name" value="Peripla_BP_1"/>
    <property type="match status" value="1"/>
</dbReference>
<feature type="domain" description="HTH lacI-type" evidence="4">
    <location>
        <begin position="3"/>
        <end position="57"/>
    </location>
</feature>
<dbReference type="RefSeq" id="WP_114298787.1">
    <property type="nucleotide sequence ID" value="NZ_QPJT01000020.1"/>
</dbReference>
<evidence type="ECO:0000313" key="5">
    <source>
        <dbReference type="EMBL" id="RCX12719.1"/>
    </source>
</evidence>
<keyword evidence="3" id="KW-0804">Transcription</keyword>
<sequence length="327" mass="36285">MSVTVKDVARHAEVSASTVSRVINDDPRISEKTKRRVMESIKILRYKINNIARSLKTNRTHSIGFICPELPNAFFMGIAGSIEEELGKHGYSIIICGSNENVVKEEERINLLREKCVDGIIVIPASDEGKHFNQLKESGMPLVLVDRLVNNIVADAVLVDNVNGSYSAIEYLIGKGIKRIGFIGGDMRLTSAKERYEGYIRALNDYCVPIEEQIIKFGDFHVESGYKAMASLMALRESPHNIFISNYFMHVGAVKYLIENAGALSHEVSISNFDDMELSSILGFSGVRIRQPVGEIGINAARLILQIINKGVGDSPQIVRLKTFLIT</sequence>
<dbReference type="EMBL" id="QPJT01000020">
    <property type="protein sequence ID" value="RCX12719.1"/>
    <property type="molecule type" value="Genomic_DNA"/>
</dbReference>
<dbReference type="Gene3D" id="3.40.50.2300">
    <property type="match status" value="2"/>
</dbReference>
<dbReference type="PANTHER" id="PTHR30146:SF109">
    <property type="entry name" value="HTH-TYPE TRANSCRIPTIONAL REGULATOR GALS"/>
    <property type="match status" value="1"/>
</dbReference>
<dbReference type="InterPro" id="IPR000843">
    <property type="entry name" value="HTH_LacI"/>
</dbReference>
<keyword evidence="6" id="KW-1185">Reference proteome</keyword>
<comment type="caution">
    <text evidence="5">The sequence shown here is derived from an EMBL/GenBank/DDBJ whole genome shotgun (WGS) entry which is preliminary data.</text>
</comment>
<evidence type="ECO:0000256" key="2">
    <source>
        <dbReference type="ARBA" id="ARBA00023125"/>
    </source>
</evidence>
<evidence type="ECO:0000256" key="3">
    <source>
        <dbReference type="ARBA" id="ARBA00023163"/>
    </source>
</evidence>
<proteinExistence type="predicted"/>
<evidence type="ECO:0000259" key="4">
    <source>
        <dbReference type="PROSITE" id="PS50932"/>
    </source>
</evidence>
<name>A0A369ATQ3_9FIRM</name>
<accession>A0A369ATQ3</accession>
<dbReference type="InterPro" id="IPR010982">
    <property type="entry name" value="Lambda_DNA-bd_dom_sf"/>
</dbReference>
<protein>
    <submittedName>
        <fullName evidence="5">LacI family transcriptional regulator</fullName>
    </submittedName>
</protein>
<dbReference type="PROSITE" id="PS00356">
    <property type="entry name" value="HTH_LACI_1"/>
    <property type="match status" value="1"/>
</dbReference>
<dbReference type="Gene3D" id="1.10.260.40">
    <property type="entry name" value="lambda repressor-like DNA-binding domains"/>
    <property type="match status" value="1"/>
</dbReference>
<dbReference type="Proteomes" id="UP000253034">
    <property type="component" value="Unassembled WGS sequence"/>
</dbReference>
<dbReference type="OrthoDB" id="369222at2"/>
<keyword evidence="1" id="KW-0805">Transcription regulation</keyword>
<dbReference type="PROSITE" id="PS50932">
    <property type="entry name" value="HTH_LACI_2"/>
    <property type="match status" value="1"/>
</dbReference>
<dbReference type="SUPFAM" id="SSF47413">
    <property type="entry name" value="lambda repressor-like DNA-binding domains"/>
    <property type="match status" value="1"/>
</dbReference>
<gene>
    <name evidence="5" type="ORF">DFR58_12018</name>
</gene>
<dbReference type="CDD" id="cd01392">
    <property type="entry name" value="HTH_LacI"/>
    <property type="match status" value="1"/>
</dbReference>
<dbReference type="AlphaFoldDB" id="A0A369ATQ3"/>
<dbReference type="SUPFAM" id="SSF53822">
    <property type="entry name" value="Periplasmic binding protein-like I"/>
    <property type="match status" value="1"/>
</dbReference>
<dbReference type="SMART" id="SM00354">
    <property type="entry name" value="HTH_LACI"/>
    <property type="match status" value="1"/>
</dbReference>
<dbReference type="GO" id="GO:0000976">
    <property type="term" value="F:transcription cis-regulatory region binding"/>
    <property type="evidence" value="ECO:0007669"/>
    <property type="project" value="TreeGrafter"/>
</dbReference>
<dbReference type="Pfam" id="PF00356">
    <property type="entry name" value="LacI"/>
    <property type="match status" value="1"/>
</dbReference>
<dbReference type="CDD" id="cd06267">
    <property type="entry name" value="PBP1_LacI_sugar_binding-like"/>
    <property type="match status" value="1"/>
</dbReference>
<evidence type="ECO:0000313" key="6">
    <source>
        <dbReference type="Proteomes" id="UP000253034"/>
    </source>
</evidence>
<evidence type="ECO:0000256" key="1">
    <source>
        <dbReference type="ARBA" id="ARBA00023015"/>
    </source>
</evidence>
<dbReference type="PANTHER" id="PTHR30146">
    <property type="entry name" value="LACI-RELATED TRANSCRIPTIONAL REPRESSOR"/>
    <property type="match status" value="1"/>
</dbReference>
<keyword evidence="2" id="KW-0238">DNA-binding</keyword>
<dbReference type="GO" id="GO:0003700">
    <property type="term" value="F:DNA-binding transcription factor activity"/>
    <property type="evidence" value="ECO:0007669"/>
    <property type="project" value="TreeGrafter"/>
</dbReference>
<reference evidence="5 6" key="1">
    <citation type="submission" date="2018-07" db="EMBL/GenBank/DDBJ databases">
        <title>Genomic Encyclopedia of Type Strains, Phase IV (KMG-IV): sequencing the most valuable type-strain genomes for metagenomic binning, comparative biology and taxonomic classification.</title>
        <authorList>
            <person name="Goeker M."/>
        </authorList>
    </citation>
    <scope>NUCLEOTIDE SEQUENCE [LARGE SCALE GENOMIC DNA]</scope>
    <source>
        <strain evidence="5 6">DSM 27016</strain>
    </source>
</reference>
<organism evidence="5 6">
    <name type="scientific">Anaerobacterium chartisolvens</name>
    <dbReference type="NCBI Taxonomy" id="1297424"/>
    <lineage>
        <taxon>Bacteria</taxon>
        <taxon>Bacillati</taxon>
        <taxon>Bacillota</taxon>
        <taxon>Clostridia</taxon>
        <taxon>Eubacteriales</taxon>
        <taxon>Oscillospiraceae</taxon>
        <taxon>Anaerobacterium</taxon>
    </lineage>
</organism>
<dbReference type="PRINTS" id="PR00036">
    <property type="entry name" value="HTHLACI"/>
</dbReference>
<dbReference type="InterPro" id="IPR028082">
    <property type="entry name" value="Peripla_BP_I"/>
</dbReference>
<dbReference type="InterPro" id="IPR001761">
    <property type="entry name" value="Peripla_BP/Lac1_sug-bd_dom"/>
</dbReference>